<dbReference type="AlphaFoldDB" id="A0A376B3K0"/>
<reference evidence="2" key="1">
    <citation type="submission" date="2018-06" db="EMBL/GenBank/DDBJ databases">
        <authorList>
            <person name="Guldener U."/>
        </authorList>
    </citation>
    <scope>NUCLEOTIDE SEQUENCE [LARGE SCALE GENOMIC DNA]</scope>
    <source>
        <strain evidence="2">UTAD17</strain>
    </source>
</reference>
<dbReference type="NCBIfam" id="TIGR01460">
    <property type="entry name" value="HAD-SF-IIA"/>
    <property type="match status" value="1"/>
</dbReference>
<dbReference type="GO" id="GO:0046474">
    <property type="term" value="P:glycerophospholipid biosynthetic process"/>
    <property type="evidence" value="ECO:0007669"/>
    <property type="project" value="TreeGrafter"/>
</dbReference>
<dbReference type="NCBIfam" id="TIGR01456">
    <property type="entry name" value="CECR5"/>
    <property type="match status" value="1"/>
</dbReference>
<dbReference type="PANTHER" id="PTHR14269:SF57">
    <property type="entry name" value="SUPERFAMILY HYDROLASE, PUTATIVE (AFU_ORTHOLOGUE AFUA_2G02580)-RELATED"/>
    <property type="match status" value="1"/>
</dbReference>
<dbReference type="Pfam" id="PF13344">
    <property type="entry name" value="Hydrolase_6"/>
    <property type="match status" value="1"/>
</dbReference>
<dbReference type="InterPro" id="IPR036412">
    <property type="entry name" value="HAD-like_sf"/>
</dbReference>
<name>A0A376B3K0_9ASCO</name>
<dbReference type="GO" id="GO:0005739">
    <property type="term" value="C:mitochondrion"/>
    <property type="evidence" value="ECO:0007669"/>
    <property type="project" value="TreeGrafter"/>
</dbReference>
<accession>A0A376B3K0</accession>
<dbReference type="InterPro" id="IPR006357">
    <property type="entry name" value="HAD-SF_hydro_IIA"/>
</dbReference>
<sequence>MLRLRSTFNYISTITIKVKRLSYRNIHTSSSPIAFAFDIDGVLVRSRNPIPNASKTLNYLTKENVPFILLTNGGGYTETQRVEQINSILNTKLHPNQIVLSHTPFKSISSDYEKILAVGPPVSTKQVAREYGFKEVYEVGDIVEYNRNIAPFSALSNKVFNPTLKRYYTDNNADTLLDLTTKPFDGIFVFSDPRDWGADVQIVLDLLNSEKGILNTKRNYKSDKPSIPIFFSQKDFLWANNYTLNRFGLGAYREIIHRLYTLMNNNAVLKDTVMGKPTSISYEYAMHVLNRLHRVKHNGKSHPEDCDNFEINPQTLSNNTMAKNNVFSKVYMVGDNPASDIIGAYNYGWSSCLVRTGVYKDGDPLPCQPTMIVDDVWQAVQQALRKEGK</sequence>
<dbReference type="InterPro" id="IPR006353">
    <property type="entry name" value="HAD-SF_hydro_IIA_CECR5"/>
</dbReference>
<organism evidence="1 2">
    <name type="scientific">Saccharomycodes ludwigii</name>
    <dbReference type="NCBI Taxonomy" id="36035"/>
    <lineage>
        <taxon>Eukaryota</taxon>
        <taxon>Fungi</taxon>
        <taxon>Dikarya</taxon>
        <taxon>Ascomycota</taxon>
        <taxon>Saccharomycotina</taxon>
        <taxon>Saccharomycetes</taxon>
        <taxon>Saccharomycodales</taxon>
        <taxon>Saccharomycodaceae</taxon>
        <taxon>Saccharomycodes</taxon>
    </lineage>
</organism>
<dbReference type="VEuPathDB" id="FungiDB:SCODWIG_01029"/>
<dbReference type="SUPFAM" id="SSF56784">
    <property type="entry name" value="HAD-like"/>
    <property type="match status" value="1"/>
</dbReference>
<gene>
    <name evidence="1" type="ORF">SCODWIG_01029</name>
</gene>
<dbReference type="Gene3D" id="3.40.50.1000">
    <property type="entry name" value="HAD superfamily/HAD-like"/>
    <property type="match status" value="2"/>
</dbReference>
<evidence type="ECO:0000313" key="1">
    <source>
        <dbReference type="EMBL" id="SSD59268.1"/>
    </source>
</evidence>
<keyword evidence="2" id="KW-1185">Reference proteome</keyword>
<dbReference type="Pfam" id="PF13242">
    <property type="entry name" value="Hydrolase_like"/>
    <property type="match status" value="1"/>
</dbReference>
<dbReference type="InterPro" id="IPR023214">
    <property type="entry name" value="HAD_sf"/>
</dbReference>
<protein>
    <submittedName>
        <fullName evidence="1">Related to cat eye syndrome critical region protein 5</fullName>
    </submittedName>
</protein>
<dbReference type="EMBL" id="UFAJ01000115">
    <property type="protein sequence ID" value="SSD59268.1"/>
    <property type="molecule type" value="Genomic_DNA"/>
</dbReference>
<dbReference type="Proteomes" id="UP000262825">
    <property type="component" value="Unassembled WGS sequence"/>
</dbReference>
<proteinExistence type="predicted"/>
<evidence type="ECO:0000313" key="2">
    <source>
        <dbReference type="Proteomes" id="UP000262825"/>
    </source>
</evidence>
<dbReference type="PANTHER" id="PTHR14269">
    <property type="entry name" value="CDP-DIACYLGLYCEROL--GLYCEROL-3-PHOSPHATE 3-PHOSPHATIDYLTRANSFERASE-RELATED"/>
    <property type="match status" value="1"/>
</dbReference>
<dbReference type="InterPro" id="IPR050324">
    <property type="entry name" value="CDP-alcohol_PTase-I"/>
</dbReference>